<dbReference type="GO" id="GO:0005874">
    <property type="term" value="C:microtubule"/>
    <property type="evidence" value="ECO:0007669"/>
    <property type="project" value="InterPro"/>
</dbReference>
<evidence type="ECO:0000256" key="1">
    <source>
        <dbReference type="SAM" id="MobiDB-lite"/>
    </source>
</evidence>
<dbReference type="GO" id="GO:0008017">
    <property type="term" value="F:microtubule binding"/>
    <property type="evidence" value="ECO:0007669"/>
    <property type="project" value="InterPro"/>
</dbReference>
<dbReference type="InterPro" id="IPR033337">
    <property type="entry name" value="TORTIFOLIA1/SINE1-2"/>
</dbReference>
<dbReference type="SUPFAM" id="SSF48371">
    <property type="entry name" value="ARM repeat"/>
    <property type="match status" value="1"/>
</dbReference>
<dbReference type="EMBL" id="JAAGAX010000010">
    <property type="protein sequence ID" value="KAF2302446.1"/>
    <property type="molecule type" value="Genomic_DNA"/>
</dbReference>
<dbReference type="InterPro" id="IPR016024">
    <property type="entry name" value="ARM-type_fold"/>
</dbReference>
<reference evidence="3 4" key="1">
    <citation type="journal article" date="2020" name="Mol. Plant">
        <title>The Chromosome-Based Rubber Tree Genome Provides New Insights into Spurge Genome Evolution and Rubber Biosynthesis.</title>
        <authorList>
            <person name="Liu J."/>
            <person name="Shi C."/>
            <person name="Shi C.C."/>
            <person name="Li W."/>
            <person name="Zhang Q.J."/>
            <person name="Zhang Y."/>
            <person name="Li K."/>
            <person name="Lu H.F."/>
            <person name="Shi C."/>
            <person name="Zhu S.T."/>
            <person name="Xiao Z.Y."/>
            <person name="Nan H."/>
            <person name="Yue Y."/>
            <person name="Zhu X.G."/>
            <person name="Wu Y."/>
            <person name="Hong X.N."/>
            <person name="Fan G.Y."/>
            <person name="Tong Y."/>
            <person name="Zhang D."/>
            <person name="Mao C.L."/>
            <person name="Liu Y.L."/>
            <person name="Hao S.J."/>
            <person name="Liu W.Q."/>
            <person name="Lv M.Q."/>
            <person name="Zhang H.B."/>
            <person name="Liu Y."/>
            <person name="Hu-Tang G.R."/>
            <person name="Wang J.P."/>
            <person name="Wang J.H."/>
            <person name="Sun Y.H."/>
            <person name="Ni S.B."/>
            <person name="Chen W.B."/>
            <person name="Zhang X.C."/>
            <person name="Jiao Y.N."/>
            <person name="Eichler E.E."/>
            <person name="Li G.H."/>
            <person name="Liu X."/>
            <person name="Gao L.Z."/>
        </authorList>
    </citation>
    <scope>NUCLEOTIDE SEQUENCE [LARGE SCALE GENOMIC DNA]</scope>
    <source>
        <strain evidence="4">cv. GT1</strain>
        <tissue evidence="3">Leaf</tissue>
    </source>
</reference>
<evidence type="ECO:0000259" key="2">
    <source>
        <dbReference type="Pfam" id="PF24714"/>
    </source>
</evidence>
<feature type="compositionally biased region" description="Polar residues" evidence="1">
    <location>
        <begin position="278"/>
        <end position="299"/>
    </location>
</feature>
<dbReference type="InterPro" id="IPR011989">
    <property type="entry name" value="ARM-like"/>
</dbReference>
<dbReference type="PANTHER" id="PTHR31355">
    <property type="entry name" value="MICROTUBULE-ASSOCIATED PROTEIN TORTIFOLIA1"/>
    <property type="match status" value="1"/>
</dbReference>
<comment type="caution">
    <text evidence="3">The sequence shown here is derived from an EMBL/GenBank/DDBJ whole genome shotgun (WGS) entry which is preliminary data.</text>
</comment>
<feature type="region of interest" description="Disordered" evidence="1">
    <location>
        <begin position="235"/>
        <end position="311"/>
    </location>
</feature>
<proteinExistence type="predicted"/>
<protein>
    <recommendedName>
        <fullName evidence="2">TORTIFOLIA1/SINE1-2 N-terminal domain-containing protein</fullName>
    </recommendedName>
</protein>
<feature type="domain" description="TORTIFOLIA1/SINE1-2 N-terminal" evidence="2">
    <location>
        <begin position="17"/>
        <end position="202"/>
    </location>
</feature>
<dbReference type="PANTHER" id="PTHR31355:SF32">
    <property type="entry name" value="TORTIFOLIA1-LIKE PROTEIN 4"/>
    <property type="match status" value="1"/>
</dbReference>
<evidence type="ECO:0000313" key="3">
    <source>
        <dbReference type="EMBL" id="KAF2302446.1"/>
    </source>
</evidence>
<dbReference type="Gene3D" id="1.25.10.10">
    <property type="entry name" value="Leucine-rich Repeat Variant"/>
    <property type="match status" value="1"/>
</dbReference>
<sequence>MSPEKRSPPTPASTANDLKHRVITCLNKLSDRATLSLATTELESIAKNLNHDSFFPFLNCIHNTDSSSKSPVRKQCVNLLTLLSNSHGNSLSPHLSKMISTVTRRLRDPDSAVRSACVEATSAMSSQITKPPFSTLSKPFIELLTLEQDFNAQVGASMCLAAAIEAAPEPEAEHLRRVLPRLGKLVKGEGFRAKAALLTVIGISLALAALRVKAVRETMNRTLELWKEVPGVSDQVSVSSQSKSSPVDNAIGECFPSDSDDSHEVGFKSPQPKKTVPANRSPQFDSSSVTTTRKQNPVKSKNDNSKTAMSCKMDHKKTSAWKTEIVLSHDAGCGDDIKRCSYGVSESREDPNNEKFRPEAKLVLCSRIREDKQHKLGGLRSRSRVVPFNDDDNRYNKDVEVNNPNEEFFENNKDIEDLSLICDQLMQIENQQTNLLILLQRFIGSSQHGINSLQTRVLGLEMALDEISYDLALSSGRIPNTDSADNTCCKPPGAEFLSSKFWRRTEGRYSTSRFSSSGSMQSPHAARNIYGKDASSETFNANSQRFQHQNRSGFILNPLPNVRSVGKRNLGFYSSQMSNNIIQEDGQAQKANLAQ</sequence>
<organism evidence="3 4">
    <name type="scientific">Hevea brasiliensis</name>
    <name type="common">Para rubber tree</name>
    <name type="synonym">Siphonia brasiliensis</name>
    <dbReference type="NCBI Taxonomy" id="3981"/>
    <lineage>
        <taxon>Eukaryota</taxon>
        <taxon>Viridiplantae</taxon>
        <taxon>Streptophyta</taxon>
        <taxon>Embryophyta</taxon>
        <taxon>Tracheophyta</taxon>
        <taxon>Spermatophyta</taxon>
        <taxon>Magnoliopsida</taxon>
        <taxon>eudicotyledons</taxon>
        <taxon>Gunneridae</taxon>
        <taxon>Pentapetalae</taxon>
        <taxon>rosids</taxon>
        <taxon>fabids</taxon>
        <taxon>Malpighiales</taxon>
        <taxon>Euphorbiaceae</taxon>
        <taxon>Crotonoideae</taxon>
        <taxon>Micrandreae</taxon>
        <taxon>Hevea</taxon>
    </lineage>
</organism>
<keyword evidence="4" id="KW-1185">Reference proteome</keyword>
<dbReference type="FunFam" id="1.25.10.10:FF:000549">
    <property type="entry name" value="ARM repeat superfamily protein"/>
    <property type="match status" value="1"/>
</dbReference>
<dbReference type="AlphaFoldDB" id="A0A6A6LQW6"/>
<name>A0A6A6LQW6_HEVBR</name>
<dbReference type="Proteomes" id="UP000467840">
    <property type="component" value="Chromosome 4"/>
</dbReference>
<evidence type="ECO:0000313" key="4">
    <source>
        <dbReference type="Proteomes" id="UP000467840"/>
    </source>
</evidence>
<dbReference type="Pfam" id="PF24714">
    <property type="entry name" value="TOR1L1_N"/>
    <property type="match status" value="1"/>
</dbReference>
<gene>
    <name evidence="3" type="ORF">GH714_036383</name>
</gene>
<dbReference type="InterPro" id="IPR057600">
    <property type="entry name" value="TORTIFOLIA1/SINE1-2_N"/>
</dbReference>
<feature type="compositionally biased region" description="Low complexity" evidence="1">
    <location>
        <begin position="235"/>
        <end position="248"/>
    </location>
</feature>
<accession>A0A6A6LQW6</accession>